<feature type="signal peptide" evidence="1">
    <location>
        <begin position="1"/>
        <end position="28"/>
    </location>
</feature>
<name>A0A9E8SMV4_9BACT</name>
<dbReference type="KEGG" id="dpf:ON006_04085"/>
<proteinExistence type="predicted"/>
<protein>
    <recommendedName>
        <fullName evidence="4">Lipocalin-like domain-containing protein</fullName>
    </recommendedName>
</protein>
<keyword evidence="1" id="KW-0732">Signal</keyword>
<gene>
    <name evidence="2" type="ORF">ON006_04085</name>
</gene>
<dbReference type="PROSITE" id="PS51257">
    <property type="entry name" value="PROKAR_LIPOPROTEIN"/>
    <property type="match status" value="1"/>
</dbReference>
<reference evidence="2" key="1">
    <citation type="submission" date="2022-11" db="EMBL/GenBank/DDBJ databases">
        <title>Dyadobacter pollutisoli sp. nov., isolated from plastic dumped soil.</title>
        <authorList>
            <person name="Kim J.M."/>
            <person name="Kim K.R."/>
            <person name="Lee J.K."/>
            <person name="Hao L."/>
            <person name="Jeon C.O."/>
        </authorList>
    </citation>
    <scope>NUCLEOTIDE SEQUENCE</scope>
    <source>
        <strain evidence="2">U1</strain>
    </source>
</reference>
<evidence type="ECO:0008006" key="4">
    <source>
        <dbReference type="Google" id="ProtNLM"/>
    </source>
</evidence>
<evidence type="ECO:0000313" key="3">
    <source>
        <dbReference type="Proteomes" id="UP001164653"/>
    </source>
</evidence>
<dbReference type="RefSeq" id="WP_244824031.1">
    <property type="nucleotide sequence ID" value="NZ_CP112998.1"/>
</dbReference>
<feature type="chain" id="PRO_5039151960" description="Lipocalin-like domain-containing protein" evidence="1">
    <location>
        <begin position="29"/>
        <end position="159"/>
    </location>
</feature>
<dbReference type="AlphaFoldDB" id="A0A9E8SMV4"/>
<evidence type="ECO:0000256" key="1">
    <source>
        <dbReference type="SAM" id="SignalP"/>
    </source>
</evidence>
<evidence type="ECO:0000313" key="2">
    <source>
        <dbReference type="EMBL" id="WAC13141.1"/>
    </source>
</evidence>
<dbReference type="EMBL" id="CP112998">
    <property type="protein sequence ID" value="WAC13141.1"/>
    <property type="molecule type" value="Genomic_DNA"/>
</dbReference>
<keyword evidence="3" id="KW-1185">Reference proteome</keyword>
<sequence length="159" mass="16751">MKKSITTIFRNTALAGALLLFCAITSCGKSEVTPDSGNTEASGTFKIDGVEYKGKSSVQTFSNGNYSILCEQDSPYKFIQITFHSKAEAEKGGTFKAAEYEMNIASGAANIGIDGNTYDPDGDFKITVSGKKITLSALKLKQTGGASKTASIQSASISF</sequence>
<accession>A0A9E8SMV4</accession>
<organism evidence="2 3">
    <name type="scientific">Dyadobacter pollutisoli</name>
    <dbReference type="NCBI Taxonomy" id="2910158"/>
    <lineage>
        <taxon>Bacteria</taxon>
        <taxon>Pseudomonadati</taxon>
        <taxon>Bacteroidota</taxon>
        <taxon>Cytophagia</taxon>
        <taxon>Cytophagales</taxon>
        <taxon>Spirosomataceae</taxon>
        <taxon>Dyadobacter</taxon>
    </lineage>
</organism>
<dbReference type="Proteomes" id="UP001164653">
    <property type="component" value="Chromosome"/>
</dbReference>